<reference evidence="2" key="1">
    <citation type="submission" date="2023-05" db="EMBL/GenBank/DDBJ databases">
        <title>Genome and transcriptome analyses reveal genes involved in the formation of fine ridges on petal epidermal cells in Hibiscus trionum.</title>
        <authorList>
            <person name="Koshimizu S."/>
            <person name="Masuda S."/>
            <person name="Ishii T."/>
            <person name="Shirasu K."/>
            <person name="Hoshino A."/>
            <person name="Arita M."/>
        </authorList>
    </citation>
    <scope>NUCLEOTIDE SEQUENCE</scope>
    <source>
        <strain evidence="2">Hamamatsu line</strain>
    </source>
</reference>
<name>A0A9W7GV53_HIBTR</name>
<dbReference type="OrthoDB" id="1932454at2759"/>
<comment type="caution">
    <text evidence="2">The sequence shown here is derived from an EMBL/GenBank/DDBJ whole genome shotgun (WGS) entry which is preliminary data.</text>
</comment>
<keyword evidence="1" id="KW-1133">Transmembrane helix</keyword>
<dbReference type="Proteomes" id="UP001165190">
    <property type="component" value="Unassembled WGS sequence"/>
</dbReference>
<dbReference type="AlphaFoldDB" id="A0A9W7GV53"/>
<protein>
    <submittedName>
        <fullName evidence="2">Uncharacterized protein</fullName>
    </submittedName>
</protein>
<dbReference type="PANTHER" id="PTHR36396:SF1">
    <property type="entry name" value="MALTASE-GLUCOAMYLASE, INTESTINAL PROTEIN"/>
    <property type="match status" value="1"/>
</dbReference>
<gene>
    <name evidence="2" type="ORF">HRI_000172600</name>
</gene>
<keyword evidence="1" id="KW-0812">Transmembrane</keyword>
<evidence type="ECO:0000313" key="3">
    <source>
        <dbReference type="Proteomes" id="UP001165190"/>
    </source>
</evidence>
<organism evidence="2 3">
    <name type="scientific">Hibiscus trionum</name>
    <name type="common">Flower of an hour</name>
    <dbReference type="NCBI Taxonomy" id="183268"/>
    <lineage>
        <taxon>Eukaryota</taxon>
        <taxon>Viridiplantae</taxon>
        <taxon>Streptophyta</taxon>
        <taxon>Embryophyta</taxon>
        <taxon>Tracheophyta</taxon>
        <taxon>Spermatophyta</taxon>
        <taxon>Magnoliopsida</taxon>
        <taxon>eudicotyledons</taxon>
        <taxon>Gunneridae</taxon>
        <taxon>Pentapetalae</taxon>
        <taxon>rosids</taxon>
        <taxon>malvids</taxon>
        <taxon>Malvales</taxon>
        <taxon>Malvaceae</taxon>
        <taxon>Malvoideae</taxon>
        <taxon>Hibiscus</taxon>
    </lineage>
</organism>
<dbReference type="EMBL" id="BSYR01000003">
    <property type="protein sequence ID" value="GMI65033.1"/>
    <property type="molecule type" value="Genomic_DNA"/>
</dbReference>
<proteinExistence type="predicted"/>
<evidence type="ECO:0000256" key="1">
    <source>
        <dbReference type="SAM" id="Phobius"/>
    </source>
</evidence>
<sequence>MSEPEEVNSPHPPPYSEVLCKISGRRTRFAAGTKAGFALSLMNRKLGIGAPVGLYIESVKEGEEPIIFGPSAVLVDYGDGWNLQTVSETDFSGIGKPECVREVPTPIPSGKNIDGSHSTRTKTALKPGVNLVYIAKVVLAFVMMFMLGGVFMLALDNLPELILLLESSMQKHV</sequence>
<keyword evidence="1" id="KW-0472">Membrane</keyword>
<feature type="transmembrane region" description="Helical" evidence="1">
    <location>
        <begin position="131"/>
        <end position="155"/>
    </location>
</feature>
<dbReference type="PANTHER" id="PTHR36396">
    <property type="entry name" value="MALTASE-GLUCOAMYLASE, INTESTINAL PROTEIN"/>
    <property type="match status" value="1"/>
</dbReference>
<evidence type="ECO:0000313" key="2">
    <source>
        <dbReference type="EMBL" id="GMI65033.1"/>
    </source>
</evidence>
<accession>A0A9W7GV53</accession>
<keyword evidence="3" id="KW-1185">Reference proteome</keyword>